<dbReference type="InterPro" id="IPR011059">
    <property type="entry name" value="Metal-dep_hydrolase_composite"/>
</dbReference>
<evidence type="ECO:0000259" key="4">
    <source>
        <dbReference type="Pfam" id="PF07969"/>
    </source>
</evidence>
<dbReference type="PANTHER" id="PTHR11113">
    <property type="entry name" value="N-ACETYLGLUCOSAMINE-6-PHOSPHATE DEACETYLASE"/>
    <property type="match status" value="1"/>
</dbReference>
<protein>
    <submittedName>
        <fullName evidence="5">D-aminoacylase</fullName>
    </submittedName>
</protein>
<evidence type="ECO:0000256" key="2">
    <source>
        <dbReference type="ARBA" id="ARBA00022801"/>
    </source>
</evidence>
<dbReference type="GO" id="GO:0008448">
    <property type="term" value="F:N-acetylglucosamine-6-phosphate deacetylase activity"/>
    <property type="evidence" value="ECO:0007669"/>
    <property type="project" value="TreeGrafter"/>
</dbReference>
<dbReference type="Gene3D" id="2.30.40.10">
    <property type="entry name" value="Urease, subunit C, domain 1"/>
    <property type="match status" value="1"/>
</dbReference>
<name>A0A6M4ILH3_9BACT</name>
<sequence>MSARLLLALALSVVSAPLPAQATPERFDVLIAGGSVLDGTGRAAQRLDVGIRGDRIVAMAATLSRANARRVINAAGRTVSPGFIDLHAHLEPLLQYPLMESALRQGVTLALGGPDGGSPLPLAPYLDSVRTATIGINVAYLVGHNDVRRAVLGMQARAPDAAELSRMKQLVATAMGQGAFGLSTGLLYLPGTYSKIEEVIALAQVASDSGGIYTSHLRKEGIGLLDGVGEALEIGRRAHIPVVLTHHKAVGQQMWGKSTITLAMVDSARKAGTDVMVDQYPYTATHTGIGVLVPSWAMAGGDAEFRKRLAVPALKDSITRGIIDNILNDRGGGDLARVQFSRVAWDKSLEGKTLKDWAARRNLAPTPENGAALVLEAMLNGGGNAIYHVLDEQDVRRIMVASFTMIASDGRISSPGDGHPHPRAYGTFPRVLGEYVRVQKLLPLTTAIHKMTQMPAVRLGLTDRGVLKVGNVADLVVFDAATVKDMSTFAAPHQYPVGIETVIVNGTVAVSDGKATGVRAGRVVTRTGK</sequence>
<feature type="chain" id="PRO_5027013518" evidence="3">
    <location>
        <begin position="23"/>
        <end position="529"/>
    </location>
</feature>
<accession>A0A6M4ILH3</accession>
<dbReference type="Pfam" id="PF07969">
    <property type="entry name" value="Amidohydro_3"/>
    <property type="match status" value="1"/>
</dbReference>
<dbReference type="Gene3D" id="3.20.20.140">
    <property type="entry name" value="Metal-dependent hydrolases"/>
    <property type="match status" value="2"/>
</dbReference>
<dbReference type="RefSeq" id="WP_171224995.1">
    <property type="nucleotide sequence ID" value="NZ_CP053085.1"/>
</dbReference>
<evidence type="ECO:0000256" key="1">
    <source>
        <dbReference type="ARBA" id="ARBA00010716"/>
    </source>
</evidence>
<dbReference type="EMBL" id="CP053085">
    <property type="protein sequence ID" value="QJR35563.1"/>
    <property type="molecule type" value="Genomic_DNA"/>
</dbReference>
<dbReference type="Proteomes" id="UP000500938">
    <property type="component" value="Chromosome"/>
</dbReference>
<proteinExistence type="inferred from homology"/>
<dbReference type="GO" id="GO:0006046">
    <property type="term" value="P:N-acetylglucosamine catabolic process"/>
    <property type="evidence" value="ECO:0007669"/>
    <property type="project" value="TreeGrafter"/>
</dbReference>
<evidence type="ECO:0000313" key="5">
    <source>
        <dbReference type="EMBL" id="QJR35563.1"/>
    </source>
</evidence>
<dbReference type="SUPFAM" id="SSF51338">
    <property type="entry name" value="Composite domain of metallo-dependent hydrolases"/>
    <property type="match status" value="1"/>
</dbReference>
<dbReference type="CDD" id="cd01297">
    <property type="entry name" value="D-aminoacylase"/>
    <property type="match status" value="1"/>
</dbReference>
<evidence type="ECO:0000256" key="3">
    <source>
        <dbReference type="SAM" id="SignalP"/>
    </source>
</evidence>
<organism evidence="5 6">
    <name type="scientific">Gemmatimonas groenlandica</name>
    <dbReference type="NCBI Taxonomy" id="2732249"/>
    <lineage>
        <taxon>Bacteria</taxon>
        <taxon>Pseudomonadati</taxon>
        <taxon>Gemmatimonadota</taxon>
        <taxon>Gemmatimonadia</taxon>
        <taxon>Gemmatimonadales</taxon>
        <taxon>Gemmatimonadaceae</taxon>
        <taxon>Gemmatimonas</taxon>
    </lineage>
</organism>
<reference evidence="5 6" key="1">
    <citation type="submission" date="2020-05" db="EMBL/GenBank/DDBJ databases">
        <title>Complete genome sequence of Gemmatimonas greenlandica TET16.</title>
        <authorList>
            <person name="Zeng Y."/>
        </authorList>
    </citation>
    <scope>NUCLEOTIDE SEQUENCE [LARGE SCALE GENOMIC DNA]</scope>
    <source>
        <strain evidence="5 6">TET16</strain>
    </source>
</reference>
<feature type="domain" description="Amidohydrolase 3" evidence="4">
    <location>
        <begin position="70"/>
        <end position="509"/>
    </location>
</feature>
<keyword evidence="3" id="KW-0732">Signal</keyword>
<feature type="signal peptide" evidence="3">
    <location>
        <begin position="1"/>
        <end position="22"/>
    </location>
</feature>
<dbReference type="KEGG" id="ggr:HKW67_08605"/>
<gene>
    <name evidence="5" type="ORF">HKW67_08605</name>
</gene>
<keyword evidence="2" id="KW-0378">Hydrolase</keyword>
<evidence type="ECO:0000313" key="6">
    <source>
        <dbReference type="Proteomes" id="UP000500938"/>
    </source>
</evidence>
<dbReference type="InterPro" id="IPR013108">
    <property type="entry name" value="Amidohydro_3"/>
</dbReference>
<dbReference type="SUPFAM" id="SSF51556">
    <property type="entry name" value="Metallo-dependent hydrolases"/>
    <property type="match status" value="1"/>
</dbReference>
<keyword evidence="6" id="KW-1185">Reference proteome</keyword>
<dbReference type="AlphaFoldDB" id="A0A6M4ILH3"/>
<comment type="similarity">
    <text evidence="1">Belongs to the metallo-dependent hydrolases superfamily. NagA family.</text>
</comment>
<dbReference type="InterPro" id="IPR032466">
    <property type="entry name" value="Metal_Hydrolase"/>
</dbReference>
<dbReference type="PANTHER" id="PTHR11113:SF14">
    <property type="entry name" value="N-ACETYLGLUCOSAMINE-6-PHOSPHATE DEACETYLASE"/>
    <property type="match status" value="1"/>
</dbReference>